<protein>
    <recommendedName>
        <fullName evidence="3">D-xylose 1-dehydrogenase (NADP(+), D-xylono-1,5-lactone-forming)</fullName>
        <ecNumber evidence="3">1.1.1.179</ecNumber>
    </recommendedName>
    <alternativeName>
        <fullName evidence="4">D-xylose-NADP dehydrogenase</fullName>
    </alternativeName>
</protein>
<keyword evidence="9" id="KW-1185">Reference proteome</keyword>
<evidence type="ECO:0000256" key="5">
    <source>
        <dbReference type="ARBA" id="ARBA00049233"/>
    </source>
</evidence>
<dbReference type="PANTHER" id="PTHR22604:SF105">
    <property type="entry name" value="TRANS-1,2-DIHYDROBENZENE-1,2-DIOL DEHYDROGENASE"/>
    <property type="match status" value="1"/>
</dbReference>
<dbReference type="Gene3D" id="3.40.50.720">
    <property type="entry name" value="NAD(P)-binding Rossmann-like Domain"/>
    <property type="match status" value="1"/>
</dbReference>
<dbReference type="InterPro" id="IPR050984">
    <property type="entry name" value="Gfo/Idh/MocA_domain"/>
</dbReference>
<dbReference type="Proteomes" id="UP000274822">
    <property type="component" value="Unassembled WGS sequence"/>
</dbReference>
<dbReference type="PANTHER" id="PTHR22604">
    <property type="entry name" value="OXIDOREDUCTASES"/>
    <property type="match status" value="1"/>
</dbReference>
<proteinExistence type="inferred from homology"/>
<comment type="similarity">
    <text evidence="1">Belongs to the Gfo/Idh/MocA family.</text>
</comment>
<evidence type="ECO:0000256" key="1">
    <source>
        <dbReference type="ARBA" id="ARBA00010928"/>
    </source>
</evidence>
<name>A0A433Q8M4_9FUNG</name>
<evidence type="ECO:0000256" key="3">
    <source>
        <dbReference type="ARBA" id="ARBA00038984"/>
    </source>
</evidence>
<dbReference type="AlphaFoldDB" id="A0A433Q8M4"/>
<feature type="domain" description="Gfo/Idh/MocA-like oxidoreductase N-terminal" evidence="6">
    <location>
        <begin position="27"/>
        <end position="143"/>
    </location>
</feature>
<dbReference type="SUPFAM" id="SSF51735">
    <property type="entry name" value="NAD(P)-binding Rossmann-fold domains"/>
    <property type="match status" value="1"/>
</dbReference>
<dbReference type="Pfam" id="PF01408">
    <property type="entry name" value="GFO_IDH_MocA"/>
    <property type="match status" value="1"/>
</dbReference>
<comment type="caution">
    <text evidence="8">The sequence shown here is derived from an EMBL/GenBank/DDBJ whole genome shotgun (WGS) entry which is preliminary data.</text>
</comment>
<reference evidence="8 9" key="1">
    <citation type="journal article" date="2018" name="New Phytol.">
        <title>Phylogenomics of Endogonaceae and evolution of mycorrhizas within Mucoromycota.</title>
        <authorList>
            <person name="Chang Y."/>
            <person name="Desiro A."/>
            <person name="Na H."/>
            <person name="Sandor L."/>
            <person name="Lipzen A."/>
            <person name="Clum A."/>
            <person name="Barry K."/>
            <person name="Grigoriev I.V."/>
            <person name="Martin F.M."/>
            <person name="Stajich J.E."/>
            <person name="Smith M.E."/>
            <person name="Bonito G."/>
            <person name="Spatafora J.W."/>
        </authorList>
    </citation>
    <scope>NUCLEOTIDE SEQUENCE [LARGE SCALE GENOMIC DNA]</scope>
    <source>
        <strain evidence="8 9">AD002</strain>
    </source>
</reference>
<dbReference type="GO" id="GO:0000166">
    <property type="term" value="F:nucleotide binding"/>
    <property type="evidence" value="ECO:0007669"/>
    <property type="project" value="InterPro"/>
</dbReference>
<feature type="domain" description="GFO/IDH/MocA-like oxidoreductase" evidence="7">
    <location>
        <begin position="162"/>
        <end position="248"/>
    </location>
</feature>
<dbReference type="Gene3D" id="3.30.360.10">
    <property type="entry name" value="Dihydrodipicolinate Reductase, domain 2"/>
    <property type="match status" value="1"/>
</dbReference>
<evidence type="ECO:0000256" key="2">
    <source>
        <dbReference type="ARBA" id="ARBA00023002"/>
    </source>
</evidence>
<sequence>MTSYPNIFTRLWTAFKPTPVRKTENPLRFGILGAAKITPVALILPANQIPDVLVVAVAARDKARAEAFAKKHGIPNVFDDYQSLIESDVVEAIYIPLPNGLHFEWAKRALEAGKHVLLEKPSVSNATQAAELIALSAKHPNLILLEAFHYRFHPAATRFYDLTRSATYGPLTHVSARLFIPPIFPSTDIRFDWSLAGGTTMDTGAYTLNSVRWLLGAEPVRVTSAAVTKFSKTHDQIDVETTAELEFPPAAGSDTPRTATVEHSLGSSWLSPSRFLGFLRAETETHTLIYWNFIAPYFWHSIRITDKATNVVSYEKVYGTTGWTTYTYQLEAFVKAVRTGEKAPGWITDEELVGNMTAIDLVYEKLGLLKRE</sequence>
<comment type="catalytic activity">
    <reaction evidence="5">
        <text>D-xylose + NADP(+) = D-xylono-1,5-lactone + NADPH + H(+)</text>
        <dbReference type="Rhea" id="RHEA:22000"/>
        <dbReference type="ChEBI" id="CHEBI:15378"/>
        <dbReference type="ChEBI" id="CHEBI:15867"/>
        <dbReference type="ChEBI" id="CHEBI:53455"/>
        <dbReference type="ChEBI" id="CHEBI:57783"/>
        <dbReference type="ChEBI" id="CHEBI:58349"/>
        <dbReference type="EC" id="1.1.1.179"/>
    </reaction>
</comment>
<keyword evidence="2" id="KW-0560">Oxidoreductase</keyword>
<gene>
    <name evidence="8" type="ORF">BC938DRAFT_471235</name>
</gene>
<evidence type="ECO:0000256" key="4">
    <source>
        <dbReference type="ARBA" id="ARBA00042988"/>
    </source>
</evidence>
<dbReference type="EC" id="1.1.1.179" evidence="3"/>
<evidence type="ECO:0000259" key="7">
    <source>
        <dbReference type="Pfam" id="PF22725"/>
    </source>
</evidence>
<organism evidence="8 9">
    <name type="scientific">Jimgerdemannia flammicorona</name>
    <dbReference type="NCBI Taxonomy" id="994334"/>
    <lineage>
        <taxon>Eukaryota</taxon>
        <taxon>Fungi</taxon>
        <taxon>Fungi incertae sedis</taxon>
        <taxon>Mucoromycota</taxon>
        <taxon>Mucoromycotina</taxon>
        <taxon>Endogonomycetes</taxon>
        <taxon>Endogonales</taxon>
        <taxon>Endogonaceae</taxon>
        <taxon>Jimgerdemannia</taxon>
    </lineage>
</organism>
<dbReference type="SUPFAM" id="SSF55347">
    <property type="entry name" value="Glyceraldehyde-3-phosphate dehydrogenase-like, C-terminal domain"/>
    <property type="match status" value="1"/>
</dbReference>
<dbReference type="InterPro" id="IPR000683">
    <property type="entry name" value="Gfo/Idh/MocA-like_OxRdtase_N"/>
</dbReference>
<evidence type="ECO:0000313" key="8">
    <source>
        <dbReference type="EMBL" id="RUS26101.1"/>
    </source>
</evidence>
<accession>A0A433Q8M4</accession>
<dbReference type="EMBL" id="RBNJ01011242">
    <property type="protein sequence ID" value="RUS26101.1"/>
    <property type="molecule type" value="Genomic_DNA"/>
</dbReference>
<dbReference type="InterPro" id="IPR055170">
    <property type="entry name" value="GFO_IDH_MocA-like_dom"/>
</dbReference>
<dbReference type="GO" id="GO:0047837">
    <property type="term" value="F:D-xylose 1-dehydrogenase (NADP+) activity"/>
    <property type="evidence" value="ECO:0007669"/>
    <property type="project" value="UniProtKB-EC"/>
</dbReference>
<evidence type="ECO:0000313" key="9">
    <source>
        <dbReference type="Proteomes" id="UP000274822"/>
    </source>
</evidence>
<evidence type="ECO:0000259" key="6">
    <source>
        <dbReference type="Pfam" id="PF01408"/>
    </source>
</evidence>
<dbReference type="Pfam" id="PF22725">
    <property type="entry name" value="GFO_IDH_MocA_C3"/>
    <property type="match status" value="1"/>
</dbReference>
<dbReference type="InterPro" id="IPR036291">
    <property type="entry name" value="NAD(P)-bd_dom_sf"/>
</dbReference>